<name>A0ABY9DFM9_VITVI</name>
<dbReference type="SUPFAM" id="SSF56672">
    <property type="entry name" value="DNA/RNA polymerases"/>
    <property type="match status" value="1"/>
</dbReference>
<protein>
    <recommendedName>
        <fullName evidence="1">Reverse transcriptase domain-containing protein</fullName>
    </recommendedName>
</protein>
<dbReference type="InterPro" id="IPR043128">
    <property type="entry name" value="Rev_trsase/Diguanyl_cyclase"/>
</dbReference>
<keyword evidence="3" id="KW-1185">Reference proteome</keyword>
<dbReference type="PANTHER" id="PTHR24559">
    <property type="entry name" value="TRANSPOSON TY3-I GAG-POL POLYPROTEIN"/>
    <property type="match status" value="1"/>
</dbReference>
<proteinExistence type="predicted"/>
<dbReference type="InterPro" id="IPR043502">
    <property type="entry name" value="DNA/RNA_pol_sf"/>
</dbReference>
<dbReference type="Gene3D" id="3.10.10.10">
    <property type="entry name" value="HIV Type 1 Reverse Transcriptase, subunit A, domain 1"/>
    <property type="match status" value="1"/>
</dbReference>
<feature type="domain" description="Reverse transcriptase" evidence="1">
    <location>
        <begin position="2"/>
        <end position="99"/>
    </location>
</feature>
<gene>
    <name evidence="2" type="ORF">VitviT2T_024120</name>
</gene>
<sequence length="100" mass="11769">MLSFLDAFSGYHQIPMGPDDEEKTTFIISHGLYCYKVMSFRLKNVDATNQRLMTKIFKPLVGRTVEVYIDDIVVKSRTRDEHALHLREVFHMLKKYDIKS</sequence>
<dbReference type="CDD" id="cd01647">
    <property type="entry name" value="RT_LTR"/>
    <property type="match status" value="1"/>
</dbReference>
<dbReference type="Proteomes" id="UP001227230">
    <property type="component" value="Chromosome 16"/>
</dbReference>
<dbReference type="InterPro" id="IPR053134">
    <property type="entry name" value="RNA-dir_DNA_polymerase"/>
</dbReference>
<organism evidence="2 3">
    <name type="scientific">Vitis vinifera</name>
    <name type="common">Grape</name>
    <dbReference type="NCBI Taxonomy" id="29760"/>
    <lineage>
        <taxon>Eukaryota</taxon>
        <taxon>Viridiplantae</taxon>
        <taxon>Streptophyta</taxon>
        <taxon>Embryophyta</taxon>
        <taxon>Tracheophyta</taxon>
        <taxon>Spermatophyta</taxon>
        <taxon>Magnoliopsida</taxon>
        <taxon>eudicotyledons</taxon>
        <taxon>Gunneridae</taxon>
        <taxon>Pentapetalae</taxon>
        <taxon>rosids</taxon>
        <taxon>Vitales</taxon>
        <taxon>Vitaceae</taxon>
        <taxon>Viteae</taxon>
        <taxon>Vitis</taxon>
    </lineage>
</organism>
<reference evidence="2 3" key="1">
    <citation type="journal article" date="2023" name="Hortic Res">
        <title>The complete reference genome for grapevine (Vitis vinifera L.) genetics and breeding.</title>
        <authorList>
            <person name="Shi X."/>
            <person name="Cao S."/>
            <person name="Wang X."/>
            <person name="Huang S."/>
            <person name="Wang Y."/>
            <person name="Liu Z."/>
            <person name="Liu W."/>
            <person name="Leng X."/>
            <person name="Peng Y."/>
            <person name="Wang N."/>
            <person name="Wang Y."/>
            <person name="Ma Z."/>
            <person name="Xu X."/>
            <person name="Zhang F."/>
            <person name="Xue H."/>
            <person name="Zhong H."/>
            <person name="Wang Y."/>
            <person name="Zhang K."/>
            <person name="Velt A."/>
            <person name="Avia K."/>
            <person name="Holtgrawe D."/>
            <person name="Grimplet J."/>
            <person name="Matus J.T."/>
            <person name="Ware D."/>
            <person name="Wu X."/>
            <person name="Wang H."/>
            <person name="Liu C."/>
            <person name="Fang Y."/>
            <person name="Rustenholz C."/>
            <person name="Cheng Z."/>
            <person name="Xiao H."/>
            <person name="Zhou Y."/>
        </authorList>
    </citation>
    <scope>NUCLEOTIDE SEQUENCE [LARGE SCALE GENOMIC DNA]</scope>
    <source>
        <strain evidence="3">cv. Pinot noir / PN40024</strain>
        <tissue evidence="2">Leaf</tissue>
    </source>
</reference>
<dbReference type="Pfam" id="PF00078">
    <property type="entry name" value="RVT_1"/>
    <property type="match status" value="1"/>
</dbReference>
<evidence type="ECO:0000313" key="3">
    <source>
        <dbReference type="Proteomes" id="UP001227230"/>
    </source>
</evidence>
<dbReference type="InterPro" id="IPR000477">
    <property type="entry name" value="RT_dom"/>
</dbReference>
<dbReference type="Gene3D" id="3.30.70.270">
    <property type="match status" value="1"/>
</dbReference>
<dbReference type="EMBL" id="CP126663">
    <property type="protein sequence ID" value="WKA06207.1"/>
    <property type="molecule type" value="Genomic_DNA"/>
</dbReference>
<dbReference type="PANTHER" id="PTHR24559:SF430">
    <property type="entry name" value="RNA-DIRECTED DNA POLYMERASE"/>
    <property type="match status" value="1"/>
</dbReference>
<evidence type="ECO:0000259" key="1">
    <source>
        <dbReference type="Pfam" id="PF00078"/>
    </source>
</evidence>
<accession>A0ABY9DFM9</accession>
<evidence type="ECO:0000313" key="2">
    <source>
        <dbReference type="EMBL" id="WKA06207.1"/>
    </source>
</evidence>